<dbReference type="AlphaFoldDB" id="A0A3E3ICT0"/>
<evidence type="ECO:0000256" key="8">
    <source>
        <dbReference type="ARBA" id="ARBA00023136"/>
    </source>
</evidence>
<dbReference type="Proteomes" id="UP000260812">
    <property type="component" value="Unassembled WGS sequence"/>
</dbReference>
<dbReference type="Pfam" id="PF00528">
    <property type="entry name" value="BPD_transp_1"/>
    <property type="match status" value="1"/>
</dbReference>
<accession>A0A3E3ICT0</accession>
<evidence type="ECO:0000256" key="3">
    <source>
        <dbReference type="ARBA" id="ARBA00022448"/>
    </source>
</evidence>
<evidence type="ECO:0000256" key="5">
    <source>
        <dbReference type="ARBA" id="ARBA00022592"/>
    </source>
</evidence>
<feature type="transmembrane region" description="Helical" evidence="9">
    <location>
        <begin position="223"/>
        <end position="244"/>
    </location>
</feature>
<reference evidence="13 16" key="1">
    <citation type="submission" date="2018-08" db="EMBL/GenBank/DDBJ databases">
        <title>A genome reference for cultivated species of the human gut microbiota.</title>
        <authorList>
            <person name="Zou Y."/>
            <person name="Xue W."/>
            <person name="Luo G."/>
        </authorList>
    </citation>
    <scope>NUCLEOTIDE SEQUENCE [LARGE SCALE GENOMIC DNA]</scope>
    <source>
        <strain evidence="14 16">AF26-4BH</strain>
        <strain evidence="13">TF05-5AC</strain>
    </source>
</reference>
<feature type="region of interest" description="Disordered" evidence="11">
    <location>
        <begin position="306"/>
        <end position="341"/>
    </location>
</feature>
<evidence type="ECO:0000313" key="15">
    <source>
        <dbReference type="Proteomes" id="UP000260812"/>
    </source>
</evidence>
<evidence type="ECO:0000256" key="11">
    <source>
        <dbReference type="SAM" id="MobiDB-lite"/>
    </source>
</evidence>
<feature type="transmembrane region" description="Helical" evidence="9">
    <location>
        <begin position="120"/>
        <end position="140"/>
    </location>
</feature>
<feature type="domain" description="ABC transmembrane type-1" evidence="12">
    <location>
        <begin position="80"/>
        <end position="298"/>
    </location>
</feature>
<keyword evidence="3 9" id="KW-0813">Transport</keyword>
<evidence type="ECO:0000256" key="6">
    <source>
        <dbReference type="ARBA" id="ARBA00022692"/>
    </source>
</evidence>
<dbReference type="RefSeq" id="WP_117530857.1">
    <property type="nucleotide sequence ID" value="NZ_CALBAU010000370.1"/>
</dbReference>
<keyword evidence="4 10" id="KW-1003">Cell membrane</keyword>
<dbReference type="PROSITE" id="PS50928">
    <property type="entry name" value="ABC_TM1"/>
    <property type="match status" value="1"/>
</dbReference>
<evidence type="ECO:0000256" key="2">
    <source>
        <dbReference type="ARBA" id="ARBA00007069"/>
    </source>
</evidence>
<gene>
    <name evidence="13" type="primary">pstC</name>
    <name evidence="14" type="ORF">DWY69_11755</name>
    <name evidence="13" type="ORF">DXC51_00645</name>
</gene>
<comment type="caution">
    <text evidence="13">The sequence shown here is derived from an EMBL/GenBank/DDBJ whole genome shotgun (WGS) entry which is preliminary data.</text>
</comment>
<protein>
    <recommendedName>
        <fullName evidence="10">Phosphate transport system permease protein</fullName>
    </recommendedName>
</protein>
<dbReference type="GO" id="GO:0005886">
    <property type="term" value="C:plasma membrane"/>
    <property type="evidence" value="ECO:0007669"/>
    <property type="project" value="UniProtKB-SubCell"/>
</dbReference>
<proteinExistence type="inferred from homology"/>
<feature type="compositionally biased region" description="Basic and acidic residues" evidence="11">
    <location>
        <begin position="306"/>
        <end position="320"/>
    </location>
</feature>
<dbReference type="InterPro" id="IPR000515">
    <property type="entry name" value="MetI-like"/>
</dbReference>
<keyword evidence="5 10" id="KW-0592">Phosphate transport</keyword>
<feature type="transmembrane region" description="Helical" evidence="9">
    <location>
        <begin position="160"/>
        <end position="182"/>
    </location>
</feature>
<dbReference type="Gene3D" id="1.10.3720.10">
    <property type="entry name" value="MetI-like"/>
    <property type="match status" value="1"/>
</dbReference>
<dbReference type="NCBIfam" id="TIGR02138">
    <property type="entry name" value="phosphate_pstC"/>
    <property type="match status" value="1"/>
</dbReference>
<evidence type="ECO:0000313" key="16">
    <source>
        <dbReference type="Proteomes" id="UP000261166"/>
    </source>
</evidence>
<evidence type="ECO:0000256" key="7">
    <source>
        <dbReference type="ARBA" id="ARBA00022989"/>
    </source>
</evidence>
<feature type="transmembrane region" description="Helical" evidence="9">
    <location>
        <begin position="21"/>
        <end position="45"/>
    </location>
</feature>
<dbReference type="EMBL" id="QVLV01000001">
    <property type="protein sequence ID" value="RGE64880.1"/>
    <property type="molecule type" value="Genomic_DNA"/>
</dbReference>
<dbReference type="SUPFAM" id="SSF161098">
    <property type="entry name" value="MetI-like"/>
    <property type="match status" value="1"/>
</dbReference>
<evidence type="ECO:0000259" key="12">
    <source>
        <dbReference type="PROSITE" id="PS50928"/>
    </source>
</evidence>
<evidence type="ECO:0000256" key="10">
    <source>
        <dbReference type="RuleBase" id="RU363054"/>
    </source>
</evidence>
<comment type="similarity">
    <text evidence="2 10">Belongs to the binding-protein-dependent transport system permease family. CysTW subfamily.</text>
</comment>
<dbReference type="InterPro" id="IPR035906">
    <property type="entry name" value="MetI-like_sf"/>
</dbReference>
<evidence type="ECO:0000313" key="14">
    <source>
        <dbReference type="EMBL" id="RGE71707.1"/>
    </source>
</evidence>
<dbReference type="EMBL" id="QVLU01000009">
    <property type="protein sequence ID" value="RGE71707.1"/>
    <property type="molecule type" value="Genomic_DNA"/>
</dbReference>
<evidence type="ECO:0000256" key="1">
    <source>
        <dbReference type="ARBA" id="ARBA00004651"/>
    </source>
</evidence>
<dbReference type="InterPro" id="IPR051124">
    <property type="entry name" value="Phosphate_Transport_Permease"/>
</dbReference>
<keyword evidence="6 9" id="KW-0812">Transmembrane</keyword>
<evidence type="ECO:0000256" key="9">
    <source>
        <dbReference type="RuleBase" id="RU363032"/>
    </source>
</evidence>
<keyword evidence="7 9" id="KW-1133">Transmembrane helix</keyword>
<keyword evidence="15" id="KW-1185">Reference proteome</keyword>
<dbReference type="PANTHER" id="PTHR30425">
    <property type="entry name" value="PHOSPHATE TRANSPORT SYSTEM PERMEASE PROTEIN PST"/>
    <property type="match status" value="1"/>
</dbReference>
<dbReference type="InterPro" id="IPR011864">
    <property type="entry name" value="Phosphate_PstC"/>
</dbReference>
<evidence type="ECO:0000256" key="4">
    <source>
        <dbReference type="ARBA" id="ARBA00022475"/>
    </source>
</evidence>
<dbReference type="OrthoDB" id="9785113at2"/>
<name>A0A3E3ICT0_9FIRM</name>
<dbReference type="PANTHER" id="PTHR30425:SF1">
    <property type="entry name" value="PHOSPHATE TRANSPORT SYSTEM PERMEASE PROTEIN PSTC"/>
    <property type="match status" value="1"/>
</dbReference>
<comment type="function">
    <text evidence="10">Part of the binding-protein-dependent transport system for phosphate; probably responsible for the translocation of the substrate across the membrane.</text>
</comment>
<keyword evidence="8 9" id="KW-0472">Membrane</keyword>
<dbReference type="CDD" id="cd06261">
    <property type="entry name" value="TM_PBP2"/>
    <property type="match status" value="1"/>
</dbReference>
<sequence>MKMAFSIVRGRHSKNAVEKAAQIIFTVCAFFAVLAVFSITLYMLINGTPALFKVGLKDILFGTVWKPTAKEPSFGILYIILTSIVGTAFSIAIGVPIGVLTAVFLAEAAPKKLAAVVKPAVELLAGVPSVIYGLLGIMILNPLMYRVETAVFKGSETHQFTGGANLISAVIVLAIMILPTVINISESALRAVPSQYKSASLALGASKIQTIFRVMLPAAKSGIITAVVLGVGRAIGEAMAITLVSGSSVNFPLPFHSVRFLTTAIVSEMGYASGLHREVLFTIGLVLFAFIMLINTCLTKLLKSKDTQEKVKEAGSRSEGKSCGTAGEKKNRAGAAVQGEA</sequence>
<organism evidence="13 15">
    <name type="scientific">Eisenbergiella massiliensis</name>
    <dbReference type="NCBI Taxonomy" id="1720294"/>
    <lineage>
        <taxon>Bacteria</taxon>
        <taxon>Bacillati</taxon>
        <taxon>Bacillota</taxon>
        <taxon>Clostridia</taxon>
        <taxon>Lachnospirales</taxon>
        <taxon>Lachnospiraceae</taxon>
        <taxon>Eisenbergiella</taxon>
    </lineage>
</organism>
<comment type="subcellular location">
    <subcellularLocation>
        <location evidence="1 9">Cell membrane</location>
        <topology evidence="1 9">Multi-pass membrane protein</topology>
    </subcellularLocation>
</comment>
<dbReference type="GO" id="GO:0006817">
    <property type="term" value="P:phosphate ion transport"/>
    <property type="evidence" value="ECO:0007669"/>
    <property type="project" value="UniProtKB-KW"/>
</dbReference>
<feature type="transmembrane region" description="Helical" evidence="9">
    <location>
        <begin position="75"/>
        <end position="108"/>
    </location>
</feature>
<feature type="transmembrane region" description="Helical" evidence="9">
    <location>
        <begin position="279"/>
        <end position="302"/>
    </location>
</feature>
<evidence type="ECO:0000313" key="13">
    <source>
        <dbReference type="EMBL" id="RGE64880.1"/>
    </source>
</evidence>
<dbReference type="Proteomes" id="UP000261166">
    <property type="component" value="Unassembled WGS sequence"/>
</dbReference>
<dbReference type="GeneID" id="97985430"/>
<dbReference type="GO" id="GO:0005315">
    <property type="term" value="F:phosphate transmembrane transporter activity"/>
    <property type="evidence" value="ECO:0007669"/>
    <property type="project" value="InterPro"/>
</dbReference>